<accession>A0A5D2WMM0</accession>
<dbReference type="Proteomes" id="UP000323597">
    <property type="component" value="Chromosome A13"/>
</dbReference>
<dbReference type="GO" id="GO:0080156">
    <property type="term" value="P:mitochondrial mRNA modification"/>
    <property type="evidence" value="ECO:0007669"/>
    <property type="project" value="TreeGrafter"/>
</dbReference>
<dbReference type="GO" id="GO:0005739">
    <property type="term" value="C:mitochondrion"/>
    <property type="evidence" value="ECO:0007669"/>
    <property type="project" value="TreeGrafter"/>
</dbReference>
<evidence type="ECO:0000256" key="1">
    <source>
        <dbReference type="ARBA" id="ARBA00022664"/>
    </source>
</evidence>
<dbReference type="InterPro" id="IPR039206">
    <property type="entry name" value="MORF/ORRM1/DAG-like"/>
</dbReference>
<feature type="domain" description="MORF/ORRM1/DAG-like MORF" evidence="3">
    <location>
        <begin position="82"/>
        <end position="172"/>
    </location>
</feature>
<keyword evidence="5" id="KW-1185">Reference proteome</keyword>
<dbReference type="EMBL" id="CM017648">
    <property type="protein sequence ID" value="TYJ02662.1"/>
    <property type="molecule type" value="Genomic_DNA"/>
</dbReference>
<dbReference type="GO" id="GO:0006397">
    <property type="term" value="P:mRNA processing"/>
    <property type="evidence" value="ECO:0007669"/>
    <property type="project" value="UniProtKB-KW"/>
</dbReference>
<dbReference type="Pfam" id="PF21864">
    <property type="entry name" value="MORF_dom"/>
    <property type="match status" value="1"/>
</dbReference>
<name>A0A5D2WMM0_GOSMU</name>
<reference evidence="4 5" key="1">
    <citation type="submission" date="2019-07" db="EMBL/GenBank/DDBJ databases">
        <title>WGS assembly of Gossypium mustelinum.</title>
        <authorList>
            <person name="Chen Z.J."/>
            <person name="Sreedasyam A."/>
            <person name="Ando A."/>
            <person name="Song Q."/>
            <person name="De L."/>
            <person name="Hulse-Kemp A."/>
            <person name="Ding M."/>
            <person name="Ye W."/>
            <person name="Kirkbride R."/>
            <person name="Jenkins J."/>
            <person name="Plott C."/>
            <person name="Lovell J."/>
            <person name="Lin Y.-M."/>
            <person name="Vaughn R."/>
            <person name="Liu B."/>
            <person name="Li W."/>
            <person name="Simpson S."/>
            <person name="Scheffler B."/>
            <person name="Saski C."/>
            <person name="Grover C."/>
            <person name="Hu G."/>
            <person name="Conover J."/>
            <person name="Carlson J."/>
            <person name="Shu S."/>
            <person name="Boston L."/>
            <person name="Williams M."/>
            <person name="Peterson D."/>
            <person name="Mcgee K."/>
            <person name="Jones D."/>
            <person name="Wendel J."/>
            <person name="Stelly D."/>
            <person name="Grimwood J."/>
            <person name="Schmutz J."/>
        </authorList>
    </citation>
    <scope>NUCLEOTIDE SEQUENCE [LARGE SCALE GENOMIC DNA]</scope>
    <source>
        <strain evidence="4">1408120.09</strain>
    </source>
</reference>
<dbReference type="PANTHER" id="PTHR31346:SF1">
    <property type="entry name" value="MULTIPLE ORGANELLAR RNA EDITING FACTOR 3, MITOCHONDRIAL"/>
    <property type="match status" value="1"/>
</dbReference>
<organism evidence="4 5">
    <name type="scientific">Gossypium mustelinum</name>
    <name type="common">Cotton</name>
    <name type="synonym">Gossypium caicoense</name>
    <dbReference type="NCBI Taxonomy" id="34275"/>
    <lineage>
        <taxon>Eukaryota</taxon>
        <taxon>Viridiplantae</taxon>
        <taxon>Streptophyta</taxon>
        <taxon>Embryophyta</taxon>
        <taxon>Tracheophyta</taxon>
        <taxon>Spermatophyta</taxon>
        <taxon>Magnoliopsida</taxon>
        <taxon>eudicotyledons</taxon>
        <taxon>Gunneridae</taxon>
        <taxon>Pentapetalae</taxon>
        <taxon>rosids</taxon>
        <taxon>malvids</taxon>
        <taxon>Malvales</taxon>
        <taxon>Malvaceae</taxon>
        <taxon>Malvoideae</taxon>
        <taxon>Gossypium</taxon>
    </lineage>
</organism>
<evidence type="ECO:0000259" key="3">
    <source>
        <dbReference type="Pfam" id="PF21864"/>
    </source>
</evidence>
<dbReference type="PANTHER" id="PTHR31346">
    <property type="entry name" value="MULTIPLE ORGANELLAR RNA EDITING FACTOR 2, CHLOROPLASTIC-RELATED-RELATED"/>
    <property type="match status" value="1"/>
</dbReference>
<keyword evidence="1" id="KW-0507">mRNA processing</keyword>
<dbReference type="AlphaFoldDB" id="A0A5D2WMM0"/>
<keyword evidence="2" id="KW-0809">Transit peptide</keyword>
<gene>
    <name evidence="4" type="ORF">E1A91_A13G245200v1</name>
</gene>
<sequence length="353" mass="40444">MAFVNARRCLSTLLSRALTSSSSSSSSFPFRSRLTATLLNKTPVFIPEATKILTRTKTSGSGYSTSSDLSRSPAAFLDGVDYEHWLIILEFPERPQPLKEEMIDTYVKTLASVVGSEEEAKKRIYSVCTTLYTGFRAFFSKDLIYELRGLPRVRWVLSIEYLDDEDSFFEGDMFVDGKVLRRQQILPALSNTHFAVGRDDDLWVIPFQFPEDQEPSLGEEIDLYVKTLASVVGRFLIPSILGFFFLEFEKWVLFFFFVCSEEEAKKRIYAVSSATSWYTGFLAFISKKMAHELGGIRDSENEYPNEDVHGGICLLMGKSFLDQPFRECNNRVWETVSITKFRTGPDTYRYLYL</sequence>
<evidence type="ECO:0000256" key="2">
    <source>
        <dbReference type="ARBA" id="ARBA00022946"/>
    </source>
</evidence>
<proteinExistence type="predicted"/>
<evidence type="ECO:0000313" key="5">
    <source>
        <dbReference type="Proteomes" id="UP000323597"/>
    </source>
</evidence>
<dbReference type="GO" id="GO:0016554">
    <property type="term" value="P:cytidine to uridine editing"/>
    <property type="evidence" value="ECO:0007669"/>
    <property type="project" value="InterPro"/>
</dbReference>
<protein>
    <recommendedName>
        <fullName evidence="3">MORF/ORRM1/DAG-like MORF domain-containing protein</fullName>
    </recommendedName>
</protein>
<evidence type="ECO:0000313" key="4">
    <source>
        <dbReference type="EMBL" id="TYJ02662.1"/>
    </source>
</evidence>
<dbReference type="InterPro" id="IPR054059">
    <property type="entry name" value="MORF/ORRM1/DAG-like_MORF"/>
</dbReference>